<keyword evidence="1" id="KW-0808">Transferase</keyword>
<dbReference type="InterPro" id="IPR041698">
    <property type="entry name" value="Methyltransf_25"/>
</dbReference>
<dbReference type="Gene3D" id="3.40.50.150">
    <property type="entry name" value="Vaccinia Virus protein VP39"/>
    <property type="match status" value="1"/>
</dbReference>
<name>A0A921FPB6_9MICC</name>
<evidence type="ECO:0000259" key="2">
    <source>
        <dbReference type="Pfam" id="PF13649"/>
    </source>
</evidence>
<dbReference type="Pfam" id="PF13649">
    <property type="entry name" value="Methyltransf_25"/>
    <property type="match status" value="1"/>
</dbReference>
<evidence type="ECO:0000313" key="4">
    <source>
        <dbReference type="Proteomes" id="UP000703315"/>
    </source>
</evidence>
<comment type="caution">
    <text evidence="3">The sequence shown here is derived from an EMBL/GenBank/DDBJ whole genome shotgun (WGS) entry which is preliminary data.</text>
</comment>
<dbReference type="AlphaFoldDB" id="A0A921FPB6"/>
<reference evidence="3" key="1">
    <citation type="journal article" date="2021" name="PeerJ">
        <title>Extensive microbial diversity within the chicken gut microbiome revealed by metagenomics and culture.</title>
        <authorList>
            <person name="Gilroy R."/>
            <person name="Ravi A."/>
            <person name="Getino M."/>
            <person name="Pursley I."/>
            <person name="Horton D.L."/>
            <person name="Alikhan N.F."/>
            <person name="Baker D."/>
            <person name="Gharbi K."/>
            <person name="Hall N."/>
            <person name="Watson M."/>
            <person name="Adriaenssens E.M."/>
            <person name="Foster-Nyarko E."/>
            <person name="Jarju S."/>
            <person name="Secka A."/>
            <person name="Antonio M."/>
            <person name="Oren A."/>
            <person name="Chaudhuri R.R."/>
            <person name="La Ragione R."/>
            <person name="Hildebrand F."/>
            <person name="Pallen M.J."/>
        </authorList>
    </citation>
    <scope>NUCLEOTIDE SEQUENCE</scope>
    <source>
        <strain evidence="3">ChiHjej13B12-14962</strain>
    </source>
</reference>
<dbReference type="PANTHER" id="PTHR43861">
    <property type="entry name" value="TRANS-ACONITATE 2-METHYLTRANSFERASE-RELATED"/>
    <property type="match status" value="1"/>
</dbReference>
<protein>
    <submittedName>
        <fullName evidence="3">Class I SAM-dependent methyltransferase</fullName>
    </submittedName>
</protein>
<dbReference type="RefSeq" id="WP_303908440.1">
    <property type="nucleotide sequence ID" value="NZ_DYXC01000153.1"/>
</dbReference>
<evidence type="ECO:0000256" key="1">
    <source>
        <dbReference type="ARBA" id="ARBA00022679"/>
    </source>
</evidence>
<dbReference type="GO" id="GO:0032259">
    <property type="term" value="P:methylation"/>
    <property type="evidence" value="ECO:0007669"/>
    <property type="project" value="UniProtKB-KW"/>
</dbReference>
<dbReference type="CDD" id="cd02440">
    <property type="entry name" value="AdoMet_MTases"/>
    <property type="match status" value="1"/>
</dbReference>
<sequence>MTDETPQELWDDRYRQADHMWSGNVNVALADVGRSLTPGTALDLGSGEGADVIWLAEHGWQATGVDISAVAVSRAEQAARARGLAGDRARFLVADLAQWDNEQTYDLVVSSFLHSQGDFERAGILRACSQYVADGGYLLVISHATFPPWAGAHRDADAKDHHHDETTPESELELLQLDPLEWVVEIAELRSREATGPDGQVATLHDTVVLARKITTRP</sequence>
<evidence type="ECO:0000313" key="3">
    <source>
        <dbReference type="EMBL" id="HJF15754.1"/>
    </source>
</evidence>
<reference evidence="3" key="2">
    <citation type="submission" date="2021-09" db="EMBL/GenBank/DDBJ databases">
        <authorList>
            <person name="Gilroy R."/>
        </authorList>
    </citation>
    <scope>NUCLEOTIDE SEQUENCE</scope>
    <source>
        <strain evidence="3">ChiHjej13B12-14962</strain>
    </source>
</reference>
<accession>A0A921FPB6</accession>
<proteinExistence type="predicted"/>
<gene>
    <name evidence="3" type="ORF">K8V32_13345</name>
</gene>
<dbReference type="EMBL" id="DYXC01000153">
    <property type="protein sequence ID" value="HJF15754.1"/>
    <property type="molecule type" value="Genomic_DNA"/>
</dbReference>
<dbReference type="Proteomes" id="UP000703315">
    <property type="component" value="Unassembled WGS sequence"/>
</dbReference>
<keyword evidence="3" id="KW-0489">Methyltransferase</keyword>
<organism evidence="3 4">
    <name type="scientific">Enteractinococcus helveticum</name>
    <dbReference type="NCBI Taxonomy" id="1837282"/>
    <lineage>
        <taxon>Bacteria</taxon>
        <taxon>Bacillati</taxon>
        <taxon>Actinomycetota</taxon>
        <taxon>Actinomycetes</taxon>
        <taxon>Micrococcales</taxon>
        <taxon>Micrococcaceae</taxon>
    </lineage>
</organism>
<dbReference type="SUPFAM" id="SSF53335">
    <property type="entry name" value="S-adenosyl-L-methionine-dependent methyltransferases"/>
    <property type="match status" value="1"/>
</dbReference>
<dbReference type="InterPro" id="IPR029063">
    <property type="entry name" value="SAM-dependent_MTases_sf"/>
</dbReference>
<dbReference type="GO" id="GO:0008168">
    <property type="term" value="F:methyltransferase activity"/>
    <property type="evidence" value="ECO:0007669"/>
    <property type="project" value="UniProtKB-KW"/>
</dbReference>
<dbReference type="PANTHER" id="PTHR43861:SF3">
    <property type="entry name" value="PUTATIVE (AFU_ORTHOLOGUE AFUA_2G14390)-RELATED"/>
    <property type="match status" value="1"/>
</dbReference>
<feature type="domain" description="Methyltransferase" evidence="2">
    <location>
        <begin position="42"/>
        <end position="136"/>
    </location>
</feature>